<evidence type="ECO:0000256" key="2">
    <source>
        <dbReference type="ARBA" id="ARBA00013194"/>
    </source>
</evidence>
<comment type="catalytic activity">
    <reaction evidence="1 5">
        <text>[protein]-peptidylproline (omega=180) = [protein]-peptidylproline (omega=0)</text>
        <dbReference type="Rhea" id="RHEA:16237"/>
        <dbReference type="Rhea" id="RHEA-COMP:10747"/>
        <dbReference type="Rhea" id="RHEA-COMP:10748"/>
        <dbReference type="ChEBI" id="CHEBI:83833"/>
        <dbReference type="ChEBI" id="CHEBI:83834"/>
        <dbReference type="EC" id="5.2.1.8"/>
    </reaction>
</comment>
<reference evidence="8" key="1">
    <citation type="submission" date="2021-01" db="EMBL/GenBank/DDBJ databases">
        <authorList>
            <person name="Corre E."/>
            <person name="Pelletier E."/>
            <person name="Niang G."/>
            <person name="Scheremetjew M."/>
            <person name="Finn R."/>
            <person name="Kale V."/>
            <person name="Holt S."/>
            <person name="Cochrane G."/>
            <person name="Meng A."/>
            <person name="Brown T."/>
            <person name="Cohen L."/>
        </authorList>
    </citation>
    <scope>NUCLEOTIDE SEQUENCE</scope>
    <source>
        <strain evidence="8">CCMP125</strain>
    </source>
</reference>
<accession>A0A7S2VB87</accession>
<keyword evidence="6" id="KW-0732">Signal</keyword>
<evidence type="ECO:0000256" key="3">
    <source>
        <dbReference type="ARBA" id="ARBA00023110"/>
    </source>
</evidence>
<evidence type="ECO:0000256" key="1">
    <source>
        <dbReference type="ARBA" id="ARBA00000971"/>
    </source>
</evidence>
<dbReference type="PANTHER" id="PTHR43811">
    <property type="entry name" value="FKBP-TYPE PEPTIDYL-PROLYL CIS-TRANS ISOMERASE FKPA"/>
    <property type="match status" value="1"/>
</dbReference>
<dbReference type="SUPFAM" id="SSF54534">
    <property type="entry name" value="FKBP-like"/>
    <property type="match status" value="1"/>
</dbReference>
<dbReference type="EC" id="5.2.1.8" evidence="2 5"/>
<evidence type="ECO:0000259" key="7">
    <source>
        <dbReference type="PROSITE" id="PS50059"/>
    </source>
</evidence>
<sequence>MFVLPPFKNILLLLALSFDSLNAFAPALQPSTTLRSRIFRDNGFALSMTSDYEANSTPSTSRSQFLRQSLLATVAATTAALTTSTPFPACAATEEEATMFQLPSGIKYLELKPGTGPTPEYGQLVSIAYKGYIKLPANKNNDNPSPTQFDASAGYLMKHGNGRTIVGLDEGLHTLRVGGTRRIVIPPKLGYVTSGLGPIPEYPWDRATLNRLLDDMVRLRGGTVVFEVTLLGVRNDEADQGYYQDGSLTPDEFNTLRNNIQQRAAEAAEQAAQKQG</sequence>
<proteinExistence type="predicted"/>
<dbReference type="InterPro" id="IPR046357">
    <property type="entry name" value="PPIase_dom_sf"/>
</dbReference>
<gene>
    <name evidence="8" type="ORF">APAL1065_LOCUS4016</name>
</gene>
<evidence type="ECO:0000256" key="4">
    <source>
        <dbReference type="ARBA" id="ARBA00023235"/>
    </source>
</evidence>
<evidence type="ECO:0000256" key="5">
    <source>
        <dbReference type="PROSITE-ProRule" id="PRU00277"/>
    </source>
</evidence>
<evidence type="ECO:0000256" key="6">
    <source>
        <dbReference type="SAM" id="SignalP"/>
    </source>
</evidence>
<evidence type="ECO:0000313" key="8">
    <source>
        <dbReference type="EMBL" id="CAD9948099.1"/>
    </source>
</evidence>
<dbReference type="Gene3D" id="3.10.50.40">
    <property type="match status" value="1"/>
</dbReference>
<dbReference type="EMBL" id="HBHT01006068">
    <property type="protein sequence ID" value="CAD9948099.1"/>
    <property type="molecule type" value="Transcribed_RNA"/>
</dbReference>
<dbReference type="AlphaFoldDB" id="A0A7S2VB87"/>
<organism evidence="8">
    <name type="scientific">Entomoneis paludosa</name>
    <dbReference type="NCBI Taxonomy" id="265537"/>
    <lineage>
        <taxon>Eukaryota</taxon>
        <taxon>Sar</taxon>
        <taxon>Stramenopiles</taxon>
        <taxon>Ochrophyta</taxon>
        <taxon>Bacillariophyta</taxon>
        <taxon>Bacillariophyceae</taxon>
        <taxon>Bacillariophycidae</taxon>
        <taxon>Entomoneidaceae</taxon>
        <taxon>Entomoneis</taxon>
    </lineage>
</organism>
<keyword evidence="3 5" id="KW-0697">Rotamase</keyword>
<protein>
    <recommendedName>
        <fullName evidence="2 5">peptidylprolyl isomerase</fullName>
        <ecNumber evidence="2 5">5.2.1.8</ecNumber>
    </recommendedName>
</protein>
<feature type="domain" description="PPIase FKBP-type" evidence="7">
    <location>
        <begin position="122"/>
        <end position="234"/>
    </location>
</feature>
<name>A0A7S2VB87_9STRA</name>
<dbReference type="GO" id="GO:0003755">
    <property type="term" value="F:peptidyl-prolyl cis-trans isomerase activity"/>
    <property type="evidence" value="ECO:0007669"/>
    <property type="project" value="UniProtKB-KW"/>
</dbReference>
<dbReference type="PANTHER" id="PTHR43811:SF19">
    <property type="entry name" value="39 KDA FK506-BINDING NUCLEAR PROTEIN"/>
    <property type="match status" value="1"/>
</dbReference>
<feature type="signal peptide" evidence="6">
    <location>
        <begin position="1"/>
        <end position="23"/>
    </location>
</feature>
<feature type="chain" id="PRO_5031361065" description="peptidylprolyl isomerase" evidence="6">
    <location>
        <begin position="24"/>
        <end position="276"/>
    </location>
</feature>
<dbReference type="PROSITE" id="PS50059">
    <property type="entry name" value="FKBP_PPIASE"/>
    <property type="match status" value="1"/>
</dbReference>
<keyword evidence="4 5" id="KW-0413">Isomerase</keyword>
<dbReference type="InterPro" id="IPR001179">
    <property type="entry name" value="PPIase_FKBP_dom"/>
</dbReference>
<dbReference type="Pfam" id="PF00254">
    <property type="entry name" value="FKBP_C"/>
    <property type="match status" value="1"/>
</dbReference>